<dbReference type="GO" id="GO:0005737">
    <property type="term" value="C:cytoplasm"/>
    <property type="evidence" value="ECO:0007669"/>
    <property type="project" value="TreeGrafter"/>
</dbReference>
<dbReference type="FunCoup" id="U5DM16">
    <property type="interactions" value="380"/>
</dbReference>
<dbReference type="NCBIfam" id="TIGR00121">
    <property type="entry name" value="birA_ligase"/>
    <property type="match status" value="1"/>
</dbReference>
<organism evidence="3 4">
    <name type="scientific">Rubidibacter lacunae KORDI 51-2</name>
    <dbReference type="NCBI Taxonomy" id="582515"/>
    <lineage>
        <taxon>Bacteria</taxon>
        <taxon>Bacillati</taxon>
        <taxon>Cyanobacteriota</taxon>
        <taxon>Cyanophyceae</taxon>
        <taxon>Oscillatoriophycideae</taxon>
        <taxon>Chroococcales</taxon>
        <taxon>Aphanothecaceae</taxon>
        <taxon>Rubidibacter</taxon>
    </lineage>
</organism>
<dbReference type="InParanoid" id="U5DM16"/>
<dbReference type="Proteomes" id="UP000016960">
    <property type="component" value="Unassembled WGS sequence"/>
</dbReference>
<dbReference type="PANTHER" id="PTHR12835:SF5">
    <property type="entry name" value="BIOTIN--PROTEIN LIGASE"/>
    <property type="match status" value="1"/>
</dbReference>
<dbReference type="SUPFAM" id="SSF55681">
    <property type="entry name" value="Class II aaRS and biotin synthetases"/>
    <property type="match status" value="1"/>
</dbReference>
<dbReference type="EMBL" id="ASSJ01000070">
    <property type="protein sequence ID" value="ERN40760.1"/>
    <property type="molecule type" value="Genomic_DNA"/>
</dbReference>
<dbReference type="OrthoDB" id="9807064at2"/>
<dbReference type="eggNOG" id="COG0340">
    <property type="taxonomic scope" value="Bacteria"/>
</dbReference>
<keyword evidence="1 3" id="KW-0436">Ligase</keyword>
<dbReference type="PROSITE" id="PS51733">
    <property type="entry name" value="BPL_LPL_CATALYTIC"/>
    <property type="match status" value="1"/>
</dbReference>
<evidence type="ECO:0000313" key="3">
    <source>
        <dbReference type="EMBL" id="ERN40760.1"/>
    </source>
</evidence>
<dbReference type="EC" id="6.3.4.15" evidence="3"/>
<dbReference type="CDD" id="cd16442">
    <property type="entry name" value="BPL"/>
    <property type="match status" value="1"/>
</dbReference>
<dbReference type="Gene3D" id="3.30.930.10">
    <property type="entry name" value="Bira Bifunctional Protein, Domain 2"/>
    <property type="match status" value="1"/>
</dbReference>
<dbReference type="AlphaFoldDB" id="U5DM16"/>
<keyword evidence="4" id="KW-1185">Reference proteome</keyword>
<evidence type="ECO:0000259" key="2">
    <source>
        <dbReference type="PROSITE" id="PS51733"/>
    </source>
</evidence>
<protein>
    <submittedName>
        <fullName evidence="3">Biotin-[acetyl-CoA-carboxylase] ligase region</fullName>
        <ecNumber evidence="3">6.3.4.15</ecNumber>
    </submittedName>
</protein>
<dbReference type="InterPro" id="IPR004143">
    <property type="entry name" value="BPL_LPL_catalytic"/>
</dbReference>
<dbReference type="PATRIC" id="fig|582515.4.peg.3089"/>
<evidence type="ECO:0000256" key="1">
    <source>
        <dbReference type="ARBA" id="ARBA00022598"/>
    </source>
</evidence>
<dbReference type="Pfam" id="PF03099">
    <property type="entry name" value="BPL_LplA_LipB"/>
    <property type="match status" value="1"/>
</dbReference>
<proteinExistence type="predicted"/>
<evidence type="ECO:0000313" key="4">
    <source>
        <dbReference type="Proteomes" id="UP000016960"/>
    </source>
</evidence>
<comment type="caution">
    <text evidence="3">The sequence shown here is derived from an EMBL/GenBank/DDBJ whole genome shotgun (WGS) entry which is preliminary data.</text>
</comment>
<dbReference type="GO" id="GO:0004077">
    <property type="term" value="F:biotin--[biotin carboxyl-carrier protein] ligase activity"/>
    <property type="evidence" value="ECO:0007669"/>
    <property type="project" value="UniProtKB-EC"/>
</dbReference>
<gene>
    <name evidence="3" type="ORF">KR51_00027490</name>
</gene>
<name>U5DM16_9CHRO</name>
<accession>U5DM16</accession>
<dbReference type="InterPro" id="IPR004408">
    <property type="entry name" value="Biotin_CoA_COase_ligase"/>
</dbReference>
<dbReference type="InterPro" id="IPR045864">
    <property type="entry name" value="aa-tRNA-synth_II/BPL/LPL"/>
</dbReference>
<dbReference type="PANTHER" id="PTHR12835">
    <property type="entry name" value="BIOTIN PROTEIN LIGASE"/>
    <property type="match status" value="1"/>
</dbReference>
<dbReference type="STRING" id="582515.KR51_00027490"/>
<sequence length="282" mass="29668">MRDISVGDADRLEPLRATSGTSLEGFAGASVEVLFGGDERLRLYRYGTVASTNRTLWALLDAGESLPAAVVATAQTAGRGQRGRTWHSHPGGLYLSVAIAPQLPLRERFMLTASSAWGIASALRDLGIPATIKWPNDLVLDGRKLGGILCETRVRTDTIAVAVIGVGVNWCNPTPATGIDLSSYLAGCGSRAVASLDDLTHLTGAGVLAGWARYSEVGLEIALADYTQLCSSLGRSTVVDGRIGKVVGVMPTGELRIQYGDGTSHCLKEVRRSPGTIGLGYD</sequence>
<reference evidence="3 4" key="1">
    <citation type="submission" date="2013-05" db="EMBL/GenBank/DDBJ databases">
        <title>Draft genome sequence of Rubidibacter lacunae KORDI 51-2.</title>
        <authorList>
            <person name="Choi D.H."/>
            <person name="Noh J.H."/>
            <person name="Kwon K.-K."/>
            <person name="Lee J.-H."/>
            <person name="Ryu J.-Y."/>
        </authorList>
    </citation>
    <scope>NUCLEOTIDE SEQUENCE [LARGE SCALE GENOMIC DNA]</scope>
    <source>
        <strain evidence="3 4">KORDI 51-2</strain>
    </source>
</reference>
<feature type="domain" description="BPL/LPL catalytic" evidence="2">
    <location>
        <begin position="35"/>
        <end position="223"/>
    </location>
</feature>